<dbReference type="Gene3D" id="3.40.1230.10">
    <property type="entry name" value="MTH938-like"/>
    <property type="match status" value="1"/>
</dbReference>
<dbReference type="PANTHER" id="PTHR15811">
    <property type="entry name" value="MTH938 DOMAIN-CONTAINING PROTEIN"/>
    <property type="match status" value="1"/>
</dbReference>
<dbReference type="GO" id="GO:0005737">
    <property type="term" value="C:cytoplasm"/>
    <property type="evidence" value="ECO:0007669"/>
    <property type="project" value="TreeGrafter"/>
</dbReference>
<dbReference type="PANTHER" id="PTHR15811:SF5">
    <property type="entry name" value="MTH938 DOMAIN-CONTAINING PROTEIN"/>
    <property type="match status" value="1"/>
</dbReference>
<gene>
    <name evidence="1" type="ORF">ENV62_00320</name>
</gene>
<proteinExistence type="predicted"/>
<dbReference type="SUPFAM" id="SSF64076">
    <property type="entry name" value="MTH938-like"/>
    <property type="match status" value="1"/>
</dbReference>
<sequence length="113" mass="12671">MHIDSYDFGHIVIDGVSYHQDVLIWPGMVKKDWWRLESHLLQLPDVAEALAANPEVLVVGKGQPGRLQVDPELAAYLKEKGIELVELPTRQAVQVINSLAKRRRLAAALHLTC</sequence>
<organism evidence="1">
    <name type="scientific">Desulfobacca acetoxidans</name>
    <dbReference type="NCBI Taxonomy" id="60893"/>
    <lineage>
        <taxon>Bacteria</taxon>
        <taxon>Pseudomonadati</taxon>
        <taxon>Thermodesulfobacteriota</taxon>
        <taxon>Desulfobaccia</taxon>
        <taxon>Desulfobaccales</taxon>
        <taxon>Desulfobaccaceae</taxon>
        <taxon>Desulfobacca</taxon>
    </lineage>
</organism>
<protein>
    <submittedName>
        <fullName evidence="1">Uncharacterized protein</fullName>
    </submittedName>
</protein>
<comment type="caution">
    <text evidence="1">The sequence shown here is derived from an EMBL/GenBank/DDBJ whole genome shotgun (WGS) entry which is preliminary data.</text>
</comment>
<dbReference type="AlphaFoldDB" id="A0A7C3WRR2"/>
<dbReference type="InterPro" id="IPR036748">
    <property type="entry name" value="MTH938-like_sf"/>
</dbReference>
<dbReference type="Pfam" id="PF04430">
    <property type="entry name" value="DUF498"/>
    <property type="match status" value="1"/>
</dbReference>
<dbReference type="EMBL" id="DTHB01000007">
    <property type="protein sequence ID" value="HGB13677.1"/>
    <property type="molecule type" value="Genomic_DNA"/>
</dbReference>
<accession>A0A7C3WRR2</accession>
<reference evidence="1" key="1">
    <citation type="journal article" date="2020" name="mSystems">
        <title>Genome- and Community-Level Interaction Insights into Carbon Utilization and Element Cycling Functions of Hydrothermarchaeota in Hydrothermal Sediment.</title>
        <authorList>
            <person name="Zhou Z."/>
            <person name="Liu Y."/>
            <person name="Xu W."/>
            <person name="Pan J."/>
            <person name="Luo Z.H."/>
            <person name="Li M."/>
        </authorList>
    </citation>
    <scope>NUCLEOTIDE SEQUENCE [LARGE SCALE GENOMIC DNA]</scope>
    <source>
        <strain evidence="1">SpSt-776</strain>
    </source>
</reference>
<dbReference type="InterPro" id="IPR007523">
    <property type="entry name" value="NDUFAF3/AAMDC"/>
</dbReference>
<name>A0A7C3WRR2_9BACT</name>
<evidence type="ECO:0000313" key="1">
    <source>
        <dbReference type="EMBL" id="HGB13677.1"/>
    </source>
</evidence>